<dbReference type="InterPro" id="IPR023393">
    <property type="entry name" value="START-like_dom_sf"/>
</dbReference>
<dbReference type="RefSeq" id="WP_330153233.1">
    <property type="nucleotide sequence ID" value="NZ_JAUZMZ010000102.1"/>
</dbReference>
<accession>A0ABU7JUZ9</accession>
<reference evidence="1 2" key="1">
    <citation type="submission" date="2023-08" db="EMBL/GenBank/DDBJ databases">
        <authorList>
            <person name="Girao M."/>
            <person name="Carvalho M.F."/>
        </authorList>
    </citation>
    <scope>NUCLEOTIDE SEQUENCE [LARGE SCALE GENOMIC DNA]</scope>
    <source>
        <strain evidence="1 2">CC-R104</strain>
    </source>
</reference>
<dbReference type="EMBL" id="JAUZMZ010000102">
    <property type="protein sequence ID" value="MEE2033842.1"/>
    <property type="molecule type" value="Genomic_DNA"/>
</dbReference>
<protein>
    <submittedName>
        <fullName evidence="1">ATPase</fullName>
    </submittedName>
</protein>
<sequence>MTENFDRIERRITIEAPAPRVWALVAEPGWYINDEVMTAHRLERDGDLTTIHDPVHGAFTFRTVSLDEPHYAAFRWLSDHTDPDSPSTLVEFRLDALSPTSTELHVIETGFESLPGDAAERRARFEGNSQGWTAELALAKRHLEAVKNVAAQ</sequence>
<comment type="caution">
    <text evidence="1">The sequence shown here is derived from an EMBL/GenBank/DDBJ whole genome shotgun (WGS) entry which is preliminary data.</text>
</comment>
<gene>
    <name evidence="1" type="ORF">Q8814_17230</name>
</gene>
<dbReference type="Gene3D" id="3.30.530.20">
    <property type="match status" value="1"/>
</dbReference>
<dbReference type="SUPFAM" id="SSF55961">
    <property type="entry name" value="Bet v1-like"/>
    <property type="match status" value="1"/>
</dbReference>
<keyword evidence="2" id="KW-1185">Reference proteome</keyword>
<evidence type="ECO:0000313" key="2">
    <source>
        <dbReference type="Proteomes" id="UP001331936"/>
    </source>
</evidence>
<name>A0ABU7JUZ9_9NOCA</name>
<proteinExistence type="predicted"/>
<dbReference type="Proteomes" id="UP001331936">
    <property type="component" value="Unassembled WGS sequence"/>
</dbReference>
<evidence type="ECO:0000313" key="1">
    <source>
        <dbReference type="EMBL" id="MEE2033842.1"/>
    </source>
</evidence>
<organism evidence="1 2">
    <name type="scientific">Rhodococcus chondri</name>
    <dbReference type="NCBI Taxonomy" id="3065941"/>
    <lineage>
        <taxon>Bacteria</taxon>
        <taxon>Bacillati</taxon>
        <taxon>Actinomycetota</taxon>
        <taxon>Actinomycetes</taxon>
        <taxon>Mycobacteriales</taxon>
        <taxon>Nocardiaceae</taxon>
        <taxon>Rhodococcus</taxon>
    </lineage>
</organism>